<evidence type="ECO:0000256" key="6">
    <source>
        <dbReference type="ARBA" id="ARBA00022840"/>
    </source>
</evidence>
<dbReference type="Gene3D" id="3.40.50.300">
    <property type="entry name" value="P-loop containing nucleotide triphosphate hydrolases"/>
    <property type="match status" value="1"/>
</dbReference>
<dbReference type="InterPro" id="IPR000330">
    <property type="entry name" value="SNF2_N"/>
</dbReference>
<organism evidence="10 11">
    <name type="scientific">Venturia effusa</name>
    <dbReference type="NCBI Taxonomy" id="50376"/>
    <lineage>
        <taxon>Eukaryota</taxon>
        <taxon>Fungi</taxon>
        <taxon>Dikarya</taxon>
        <taxon>Ascomycota</taxon>
        <taxon>Pezizomycotina</taxon>
        <taxon>Dothideomycetes</taxon>
        <taxon>Pleosporomycetidae</taxon>
        <taxon>Venturiales</taxon>
        <taxon>Venturiaceae</taxon>
        <taxon>Venturia</taxon>
    </lineage>
</organism>
<dbReference type="Gene3D" id="3.40.50.10810">
    <property type="entry name" value="Tandem AAA-ATPase domain"/>
    <property type="match status" value="1"/>
</dbReference>
<feature type="domain" description="Helicase ATP-binding" evidence="8">
    <location>
        <begin position="290"/>
        <end position="477"/>
    </location>
</feature>
<dbReference type="SUPFAM" id="SSF52540">
    <property type="entry name" value="P-loop containing nucleoside triphosphate hydrolases"/>
    <property type="match status" value="2"/>
</dbReference>
<keyword evidence="2" id="KW-0547">Nucleotide-binding</keyword>
<keyword evidence="1" id="KW-0479">Metal-binding</keyword>
<dbReference type="InterPro" id="IPR017907">
    <property type="entry name" value="Znf_RING_CS"/>
</dbReference>
<dbReference type="PANTHER" id="PTHR45626">
    <property type="entry name" value="TRANSCRIPTION TERMINATION FACTOR 2-RELATED"/>
    <property type="match status" value="1"/>
</dbReference>
<dbReference type="PROSITE" id="PS51194">
    <property type="entry name" value="HELICASE_CTER"/>
    <property type="match status" value="1"/>
</dbReference>
<name>A0A517LCN7_9PEZI</name>
<evidence type="ECO:0000256" key="5">
    <source>
        <dbReference type="ARBA" id="ARBA00022833"/>
    </source>
</evidence>
<feature type="region of interest" description="Disordered" evidence="7">
    <location>
        <begin position="174"/>
        <end position="193"/>
    </location>
</feature>
<dbReference type="InterPro" id="IPR014001">
    <property type="entry name" value="Helicase_ATP-bd"/>
</dbReference>
<dbReference type="STRING" id="50376.A0A517LCN7"/>
<dbReference type="GO" id="GO:0008094">
    <property type="term" value="F:ATP-dependent activity, acting on DNA"/>
    <property type="evidence" value="ECO:0007669"/>
    <property type="project" value="TreeGrafter"/>
</dbReference>
<dbReference type="Proteomes" id="UP000316270">
    <property type="component" value="Chromosome 9"/>
</dbReference>
<keyword evidence="6" id="KW-0067">ATP-binding</keyword>
<sequence length="818" mass="91952">MWLLGSVSSRILPSITPSDTSANLASIVGVRAQFISNARLHNLGHFDSRSLRVAFDVSLAGDYFKMLFSGQEFARLNKNFCCQTRQLARVNVRFRAHMLKEEWESLLESRSGFSPANATTMFVVDIDVYSFGHQAHQIGDILADAGLFLQNSTYNPEGVFEHNPQVLDIEGVRPNQDIPSARGNDRPTTIVRPEIPVDSGSAERIIEVQDNGYVDSILNSASLSHNSILQESHTDQHRIKAVLLPHQKKAVDFIRQREGDEIPDSLSLWREHKTDDGGRFFRHILTGVKRPEREEARGGIIADEMGLGKTLIVLSAIANTLQYAKETVLDRGMDQLDARGPRASRATLIIAPSTLLIDSWKTEIRTHIFPGGISFHKHLGSERHAETQIKLHFESDVVFTTFATIAQDMKRKHATLASIQYFRIVLDEGELFIQMNLQKLLQTVCLRRTIDVLGFPETVPEQRLVRLSYSERREYDELLRKFKENVQIAVSGHRSKVSATVLHSIHELRLFCNNGLRKVGKADPQSDEELLSICRDYDRNYCAHCHSKIFSIDQSASDSNAAVFIANCKHLICTPCYHQYFASTKICMLCSKGDEPAWPSTDTEQYILAENRNSSPIERLSEEFPSKLQALIQDIRVDMDAKCIVFSSWKRTLDLAAMLLSNTDLRYDFIHGGLALKKRLQVLENFRSATGPNILLMTLGTGAVGLNLAVATRIYILEPQWNPFIEMQAMARAQRLNQTKPVTAIRYIMEDTIEHSNVLNKQKKKTALAGDGFGKDKLHESLVLFIRTGHAHTVDTDGNSAGSTMISINVILRPASPH</sequence>
<dbReference type="PROSITE" id="PS51192">
    <property type="entry name" value="HELICASE_ATP_BIND_1"/>
    <property type="match status" value="1"/>
</dbReference>
<gene>
    <name evidence="10" type="ORF">FKW77_007440</name>
</gene>
<keyword evidence="11" id="KW-1185">Reference proteome</keyword>
<evidence type="ECO:0000313" key="10">
    <source>
        <dbReference type="EMBL" id="QDS73384.1"/>
    </source>
</evidence>
<dbReference type="EMBL" id="CP042193">
    <property type="protein sequence ID" value="QDS73384.1"/>
    <property type="molecule type" value="Genomic_DNA"/>
</dbReference>
<dbReference type="GO" id="GO:0005634">
    <property type="term" value="C:nucleus"/>
    <property type="evidence" value="ECO:0007669"/>
    <property type="project" value="TreeGrafter"/>
</dbReference>
<dbReference type="PROSITE" id="PS00518">
    <property type="entry name" value="ZF_RING_1"/>
    <property type="match status" value="1"/>
</dbReference>
<evidence type="ECO:0008006" key="12">
    <source>
        <dbReference type="Google" id="ProtNLM"/>
    </source>
</evidence>
<keyword evidence="5" id="KW-0862">Zinc</keyword>
<dbReference type="OrthoDB" id="448448at2759"/>
<keyword evidence="3" id="KW-0863">Zinc-finger</keyword>
<dbReference type="Pfam" id="PF00176">
    <property type="entry name" value="SNF2-rel_dom"/>
    <property type="match status" value="1"/>
</dbReference>
<dbReference type="CDD" id="cd18793">
    <property type="entry name" value="SF2_C_SNF"/>
    <property type="match status" value="1"/>
</dbReference>
<dbReference type="InterPro" id="IPR001650">
    <property type="entry name" value="Helicase_C-like"/>
</dbReference>
<evidence type="ECO:0000313" key="11">
    <source>
        <dbReference type="Proteomes" id="UP000316270"/>
    </source>
</evidence>
<dbReference type="SMART" id="SM00490">
    <property type="entry name" value="HELICc"/>
    <property type="match status" value="1"/>
</dbReference>
<dbReference type="GO" id="GO:0006281">
    <property type="term" value="P:DNA repair"/>
    <property type="evidence" value="ECO:0007669"/>
    <property type="project" value="TreeGrafter"/>
</dbReference>
<dbReference type="AlphaFoldDB" id="A0A517LCN7"/>
<reference evidence="10 11" key="1">
    <citation type="submission" date="2019-07" db="EMBL/GenBank/DDBJ databases">
        <title>Finished genome of Venturia effusa.</title>
        <authorList>
            <person name="Young C.A."/>
            <person name="Cox M.P."/>
            <person name="Ganley A.R.D."/>
            <person name="David W.J."/>
        </authorList>
    </citation>
    <scope>NUCLEOTIDE SEQUENCE [LARGE SCALE GENOMIC DNA]</scope>
    <source>
        <strain evidence="11">albino</strain>
    </source>
</reference>
<evidence type="ECO:0000256" key="4">
    <source>
        <dbReference type="ARBA" id="ARBA00022801"/>
    </source>
</evidence>
<dbReference type="GO" id="GO:0016787">
    <property type="term" value="F:hydrolase activity"/>
    <property type="evidence" value="ECO:0007669"/>
    <property type="project" value="UniProtKB-KW"/>
</dbReference>
<dbReference type="InterPro" id="IPR038718">
    <property type="entry name" value="SNF2-like_sf"/>
</dbReference>
<dbReference type="Pfam" id="PF00271">
    <property type="entry name" value="Helicase_C"/>
    <property type="match status" value="1"/>
</dbReference>
<proteinExistence type="predicted"/>
<dbReference type="SMART" id="SM00487">
    <property type="entry name" value="DEXDc"/>
    <property type="match status" value="1"/>
</dbReference>
<accession>A0A517LCN7</accession>
<dbReference type="InterPro" id="IPR050628">
    <property type="entry name" value="SNF2_RAD54_helicase_TF"/>
</dbReference>
<evidence type="ECO:0000259" key="9">
    <source>
        <dbReference type="PROSITE" id="PS51194"/>
    </source>
</evidence>
<feature type="domain" description="Helicase C-terminal" evidence="9">
    <location>
        <begin position="627"/>
        <end position="779"/>
    </location>
</feature>
<evidence type="ECO:0000256" key="1">
    <source>
        <dbReference type="ARBA" id="ARBA00022723"/>
    </source>
</evidence>
<protein>
    <recommendedName>
        <fullName evidence="12">Helicase ATP-binding domain-containing protein</fullName>
    </recommendedName>
</protein>
<dbReference type="InterPro" id="IPR027417">
    <property type="entry name" value="P-loop_NTPase"/>
</dbReference>
<evidence type="ECO:0000256" key="2">
    <source>
        <dbReference type="ARBA" id="ARBA00022741"/>
    </source>
</evidence>
<evidence type="ECO:0000259" key="8">
    <source>
        <dbReference type="PROSITE" id="PS51192"/>
    </source>
</evidence>
<dbReference type="InterPro" id="IPR049730">
    <property type="entry name" value="SNF2/RAD54-like_C"/>
</dbReference>
<evidence type="ECO:0000256" key="7">
    <source>
        <dbReference type="SAM" id="MobiDB-lite"/>
    </source>
</evidence>
<evidence type="ECO:0000256" key="3">
    <source>
        <dbReference type="ARBA" id="ARBA00022771"/>
    </source>
</evidence>
<keyword evidence="4" id="KW-0378">Hydrolase</keyword>
<dbReference type="GO" id="GO:0005524">
    <property type="term" value="F:ATP binding"/>
    <property type="evidence" value="ECO:0007669"/>
    <property type="project" value="UniProtKB-KW"/>
</dbReference>
<dbReference type="GO" id="GO:0008270">
    <property type="term" value="F:zinc ion binding"/>
    <property type="evidence" value="ECO:0007669"/>
    <property type="project" value="UniProtKB-KW"/>
</dbReference>